<reference evidence="5" key="1">
    <citation type="submission" date="2023-03" db="EMBL/GenBank/DDBJ databases">
        <title>Actinoallomurus iriomotensis NBRC 103684.</title>
        <authorList>
            <person name="Ichikawa N."/>
            <person name="Sato H."/>
            <person name="Tonouchi N."/>
        </authorList>
    </citation>
    <scope>NUCLEOTIDE SEQUENCE</scope>
    <source>
        <strain evidence="5">NBRC 103684</strain>
    </source>
</reference>
<accession>A0A9W6W3S3</accession>
<gene>
    <name evidence="5" type="ORF">Airi02_071110</name>
</gene>
<protein>
    <recommendedName>
        <fullName evidence="7">Lysozyme</fullName>
    </recommendedName>
</protein>
<dbReference type="PANTHER" id="PTHR34135:SF2">
    <property type="entry name" value="LYSOZYME"/>
    <property type="match status" value="1"/>
</dbReference>
<keyword evidence="3" id="KW-0326">Glycosidase</keyword>
<organism evidence="5 6">
    <name type="scientific">Actinoallomurus iriomotensis</name>
    <dbReference type="NCBI Taxonomy" id="478107"/>
    <lineage>
        <taxon>Bacteria</taxon>
        <taxon>Bacillati</taxon>
        <taxon>Actinomycetota</taxon>
        <taxon>Actinomycetes</taxon>
        <taxon>Streptosporangiales</taxon>
        <taxon>Thermomonosporaceae</taxon>
        <taxon>Actinoallomurus</taxon>
    </lineage>
</organism>
<dbReference type="Gene3D" id="3.20.20.80">
    <property type="entry name" value="Glycosidases"/>
    <property type="match status" value="1"/>
</dbReference>
<evidence type="ECO:0000256" key="4">
    <source>
        <dbReference type="SAM" id="MobiDB-lite"/>
    </source>
</evidence>
<dbReference type="GO" id="GO:0003796">
    <property type="term" value="F:lysozyme activity"/>
    <property type="evidence" value="ECO:0007669"/>
    <property type="project" value="InterPro"/>
</dbReference>
<proteinExistence type="inferred from homology"/>
<dbReference type="AlphaFoldDB" id="A0A9W6W3S3"/>
<evidence type="ECO:0000313" key="6">
    <source>
        <dbReference type="Proteomes" id="UP001165074"/>
    </source>
</evidence>
<evidence type="ECO:0000256" key="1">
    <source>
        <dbReference type="ARBA" id="ARBA00010646"/>
    </source>
</evidence>
<dbReference type="InterPro" id="IPR002053">
    <property type="entry name" value="Glyco_hydro_25"/>
</dbReference>
<feature type="region of interest" description="Disordered" evidence="4">
    <location>
        <begin position="302"/>
        <end position="323"/>
    </location>
</feature>
<keyword evidence="2" id="KW-0378">Hydrolase</keyword>
<dbReference type="InterPro" id="IPR018077">
    <property type="entry name" value="Glyco_hydro_fam25_subgr"/>
</dbReference>
<dbReference type="Proteomes" id="UP001165074">
    <property type="component" value="Unassembled WGS sequence"/>
</dbReference>
<sequence length="323" mass="35442">MSLLHLYDVSAYQGTTVPAADAVFVKATEGSSYTSSRFARQYASAKQRARHRGAYHFARPEASSAKSQADRFLDVVQPVRGESLWLDLEASELNQARTHAWAVAWADRIRDQAPGITYGIYMGGGYATNDTGQGLAGEYPFWWYPQYPTSKSTSKWPSTFSPWLPGGLTCGWRRPHIWQFSSAFNGAYDASVSTLTIDQLAHGGRPTTEVDVYGGIPPLKVGERYTRTCPKGSINIWGIAYDSTNTLTYRIAAHSNKGGGEIKSDLVVGGPNSESDVWPKKQTWKTSLTDVDWFSIELVAGDPSQPDANGRVVQPGWDASLTD</sequence>
<dbReference type="Pfam" id="PF01183">
    <property type="entry name" value="Glyco_hydro_25"/>
    <property type="match status" value="1"/>
</dbReference>
<dbReference type="GO" id="GO:0016052">
    <property type="term" value="P:carbohydrate catabolic process"/>
    <property type="evidence" value="ECO:0007669"/>
    <property type="project" value="TreeGrafter"/>
</dbReference>
<dbReference type="PANTHER" id="PTHR34135">
    <property type="entry name" value="LYSOZYME"/>
    <property type="match status" value="1"/>
</dbReference>
<keyword evidence="6" id="KW-1185">Reference proteome</keyword>
<comment type="similarity">
    <text evidence="1">Belongs to the glycosyl hydrolase 25 family.</text>
</comment>
<dbReference type="GO" id="GO:0016998">
    <property type="term" value="P:cell wall macromolecule catabolic process"/>
    <property type="evidence" value="ECO:0007669"/>
    <property type="project" value="InterPro"/>
</dbReference>
<evidence type="ECO:0000256" key="3">
    <source>
        <dbReference type="ARBA" id="ARBA00023295"/>
    </source>
</evidence>
<evidence type="ECO:0008006" key="7">
    <source>
        <dbReference type="Google" id="ProtNLM"/>
    </source>
</evidence>
<dbReference type="InterPro" id="IPR017853">
    <property type="entry name" value="GH"/>
</dbReference>
<dbReference type="GO" id="GO:0009253">
    <property type="term" value="P:peptidoglycan catabolic process"/>
    <property type="evidence" value="ECO:0007669"/>
    <property type="project" value="InterPro"/>
</dbReference>
<evidence type="ECO:0000256" key="2">
    <source>
        <dbReference type="ARBA" id="ARBA00022801"/>
    </source>
</evidence>
<comment type="caution">
    <text evidence="5">The sequence shown here is derived from an EMBL/GenBank/DDBJ whole genome shotgun (WGS) entry which is preliminary data.</text>
</comment>
<dbReference type="RefSeq" id="WP_285579272.1">
    <property type="nucleotide sequence ID" value="NZ_BSTK01000012.1"/>
</dbReference>
<dbReference type="SUPFAM" id="SSF51445">
    <property type="entry name" value="(Trans)glycosidases"/>
    <property type="match status" value="1"/>
</dbReference>
<name>A0A9W6W3S3_9ACTN</name>
<dbReference type="PROSITE" id="PS51904">
    <property type="entry name" value="GLYCOSYL_HYDROL_F25_2"/>
    <property type="match status" value="1"/>
</dbReference>
<evidence type="ECO:0000313" key="5">
    <source>
        <dbReference type="EMBL" id="GLY89182.1"/>
    </source>
</evidence>
<dbReference type="SMART" id="SM00641">
    <property type="entry name" value="Glyco_25"/>
    <property type="match status" value="1"/>
</dbReference>
<dbReference type="CDD" id="cd00599">
    <property type="entry name" value="GH25_muramidase"/>
    <property type="match status" value="1"/>
</dbReference>
<dbReference type="EMBL" id="BSTK01000012">
    <property type="protein sequence ID" value="GLY89182.1"/>
    <property type="molecule type" value="Genomic_DNA"/>
</dbReference>